<dbReference type="Proteomes" id="UP000018130">
    <property type="component" value="Unassembled WGS sequence"/>
</dbReference>
<dbReference type="AlphaFoldDB" id="T2JUR7"/>
<evidence type="ECO:0000313" key="1">
    <source>
        <dbReference type="EMBL" id="CCQ68945.1"/>
    </source>
</evidence>
<gene>
    <name evidence="1" type="ORF">CWATWH0402_3698</name>
</gene>
<name>T2JUR7_CROWT</name>
<organism evidence="1 2">
    <name type="scientific">Crocosphaera watsonii WH 0402</name>
    <dbReference type="NCBI Taxonomy" id="1284629"/>
    <lineage>
        <taxon>Bacteria</taxon>
        <taxon>Bacillati</taxon>
        <taxon>Cyanobacteriota</taxon>
        <taxon>Cyanophyceae</taxon>
        <taxon>Oscillatoriophycideae</taxon>
        <taxon>Chroococcales</taxon>
        <taxon>Aphanothecaceae</taxon>
        <taxon>Crocosphaera</taxon>
    </lineage>
</organism>
<sequence length="102" mass="11887">MGGLSDYLDPGFNCYKIAGYSTEYDVKRILKTINSPQKLSLSPHILAEYRSDNIIKRLEIILSEINFFFDHKQQFLGDINDLTKIKMARLFLRKVMKKIVSK</sequence>
<comment type="caution">
    <text evidence="1">The sequence shown here is derived from an EMBL/GenBank/DDBJ whole genome shotgun (WGS) entry which is preliminary data.</text>
</comment>
<accession>T2JUR7</accession>
<dbReference type="EMBL" id="CAQN01000869">
    <property type="protein sequence ID" value="CCQ68945.1"/>
    <property type="molecule type" value="Genomic_DNA"/>
</dbReference>
<proteinExistence type="predicted"/>
<evidence type="ECO:0000313" key="2">
    <source>
        <dbReference type="Proteomes" id="UP000018130"/>
    </source>
</evidence>
<reference evidence="1 2" key="2">
    <citation type="submission" date="2013-09" db="EMBL/GenBank/DDBJ databases">
        <title>Whole genome comparison of six Crocosphaera watsonii strains with differing phenotypes.</title>
        <authorList>
            <person name="Bench S.R."/>
            <person name="Heller P."/>
            <person name="Frank I."/>
            <person name="Arciniega M."/>
            <person name="Shilova I.N."/>
            <person name="Zehr J.P."/>
        </authorList>
    </citation>
    <scope>NUCLEOTIDE SEQUENCE [LARGE SCALE GENOMIC DNA]</scope>
    <source>
        <strain evidence="1 2">WH 0402</strain>
    </source>
</reference>
<reference evidence="1 2" key="1">
    <citation type="submission" date="2013-01" db="EMBL/GenBank/DDBJ databases">
        <authorList>
            <person name="Bench S."/>
        </authorList>
    </citation>
    <scope>NUCLEOTIDE SEQUENCE [LARGE SCALE GENOMIC DNA]</scope>
    <source>
        <strain evidence="1 2">WH 0402</strain>
    </source>
</reference>
<protein>
    <submittedName>
        <fullName evidence="1">Uncharacterized protein</fullName>
    </submittedName>
</protein>